<protein>
    <submittedName>
        <fullName evidence="1">Uncharacterized protein</fullName>
    </submittedName>
</protein>
<reference evidence="1" key="1">
    <citation type="submission" date="2018-05" db="EMBL/GenBank/DDBJ databases">
        <authorList>
            <person name="Lanie J.A."/>
            <person name="Ng W.-L."/>
            <person name="Kazmierczak K.M."/>
            <person name="Andrzejewski T.M."/>
            <person name="Davidsen T.M."/>
            <person name="Wayne K.J."/>
            <person name="Tettelin H."/>
            <person name="Glass J.I."/>
            <person name="Rusch D."/>
            <person name="Podicherti R."/>
            <person name="Tsui H.-C.T."/>
            <person name="Winkler M.E."/>
        </authorList>
    </citation>
    <scope>NUCLEOTIDE SEQUENCE</scope>
</reference>
<name>A0A382IU17_9ZZZZ</name>
<organism evidence="1">
    <name type="scientific">marine metagenome</name>
    <dbReference type="NCBI Taxonomy" id="408172"/>
    <lineage>
        <taxon>unclassified sequences</taxon>
        <taxon>metagenomes</taxon>
        <taxon>ecological metagenomes</taxon>
    </lineage>
</organism>
<proteinExistence type="predicted"/>
<accession>A0A382IU17</accession>
<gene>
    <name evidence="1" type="ORF">METZ01_LOCUS256034</name>
</gene>
<dbReference type="EMBL" id="UINC01069646">
    <property type="protein sequence ID" value="SVC03180.1"/>
    <property type="molecule type" value="Genomic_DNA"/>
</dbReference>
<evidence type="ECO:0000313" key="1">
    <source>
        <dbReference type="EMBL" id="SVC03180.1"/>
    </source>
</evidence>
<dbReference type="AlphaFoldDB" id="A0A382IU17"/>
<feature type="non-terminal residue" evidence="1">
    <location>
        <position position="323"/>
    </location>
</feature>
<sequence length="323" mass="36109">MEAHIVRNALDRVPLSLIIDDSTVLVNLNYFWMRDRNPVDGENRRWQDVPVVHPESFTREFAEFCLAEGVRGKFSIVPVPAALGRVDEPLPLFGRAQQDSWMAMCQELIVPAFDITPEMLTHTTLVDPETLQPVDPTTWEQYDWRALPEDEPERVIAYIAKACEILVEAGFAPQGVTSPGGFGGQKIPYYAKMAGEGVRQATGHDVPFFFQQVTNDGDDDIVESPVWSADAQAGTAVGEIIASTGDWTGSWTGYGTVDADRYITADLQGGRLPNLIDRGQPAILISHWQGFYGMHDEDRRGFEAFKTVVRRLRERDPQGEVTR</sequence>